<evidence type="ECO:0000313" key="4">
    <source>
        <dbReference type="Proteomes" id="UP000542813"/>
    </source>
</evidence>
<name>A0A7W9LJK5_9ACTN</name>
<keyword evidence="4" id="KW-1185">Reference proteome</keyword>
<feature type="compositionally biased region" description="Basic and acidic residues" evidence="1">
    <location>
        <begin position="270"/>
        <end position="279"/>
    </location>
</feature>
<gene>
    <name evidence="3" type="ORF">HD601_000795</name>
</gene>
<feature type="transmembrane region" description="Helical" evidence="2">
    <location>
        <begin position="174"/>
        <end position="197"/>
    </location>
</feature>
<sequence length="279" mass="29966">MDLWEALRVLARRWVVVVPLLVLTAFGAFNLYSTTEPEYTVTGSLLLRGPSVSQDEETGQRNPYLDYGNMAVPARVVTDIALTPSTYHELTRDTGTTFEIGLDTTTSAPLVMLTVNGPTPDAVVAGAQNVVDFFNTTLQQRQLDAGAPENTLITSEIVQPATDVLQENASRIRMLVGVTGVGVLFSVGMAFLVEAIVRARARGKSKRRAKNGKAAKTTEEPAETTRPVSPAPPVVEPHHSSDNLFRAIDGNGLGLGAGSRASRRASNEPQRGDESEISH</sequence>
<feature type="region of interest" description="Disordered" evidence="1">
    <location>
        <begin position="202"/>
        <end position="279"/>
    </location>
</feature>
<dbReference type="AlphaFoldDB" id="A0A7W9LJK5"/>
<feature type="compositionally biased region" description="Basic residues" evidence="1">
    <location>
        <begin position="202"/>
        <end position="213"/>
    </location>
</feature>
<dbReference type="RefSeq" id="WP_184819549.1">
    <property type="nucleotide sequence ID" value="NZ_JACHMM010000001.1"/>
</dbReference>
<comment type="caution">
    <text evidence="3">The sequence shown here is derived from an EMBL/GenBank/DDBJ whole genome shotgun (WGS) entry which is preliminary data.</text>
</comment>
<evidence type="ECO:0000313" key="3">
    <source>
        <dbReference type="EMBL" id="MBB5786220.1"/>
    </source>
</evidence>
<keyword evidence="2" id="KW-0472">Membrane</keyword>
<dbReference type="Proteomes" id="UP000542813">
    <property type="component" value="Unassembled WGS sequence"/>
</dbReference>
<dbReference type="EMBL" id="JACHMM010000001">
    <property type="protein sequence ID" value="MBB5786220.1"/>
    <property type="molecule type" value="Genomic_DNA"/>
</dbReference>
<protein>
    <submittedName>
        <fullName evidence="3">Capsular polysaccharide biosynthesis protein</fullName>
    </submittedName>
</protein>
<proteinExistence type="predicted"/>
<evidence type="ECO:0000256" key="2">
    <source>
        <dbReference type="SAM" id="Phobius"/>
    </source>
</evidence>
<reference evidence="3 4" key="1">
    <citation type="submission" date="2020-08" db="EMBL/GenBank/DDBJ databases">
        <title>Sequencing the genomes of 1000 actinobacteria strains.</title>
        <authorList>
            <person name="Klenk H.-P."/>
        </authorList>
    </citation>
    <scope>NUCLEOTIDE SEQUENCE [LARGE SCALE GENOMIC DNA]</scope>
    <source>
        <strain evidence="3 4">DSM 102122</strain>
    </source>
</reference>
<keyword evidence="2" id="KW-1133">Transmembrane helix</keyword>
<organism evidence="3 4">
    <name type="scientific">Jiangella mangrovi</name>
    <dbReference type="NCBI Taxonomy" id="1524084"/>
    <lineage>
        <taxon>Bacteria</taxon>
        <taxon>Bacillati</taxon>
        <taxon>Actinomycetota</taxon>
        <taxon>Actinomycetes</taxon>
        <taxon>Jiangellales</taxon>
        <taxon>Jiangellaceae</taxon>
        <taxon>Jiangella</taxon>
    </lineage>
</organism>
<accession>A0A7W9LJK5</accession>
<keyword evidence="2" id="KW-0812">Transmembrane</keyword>
<evidence type="ECO:0000256" key="1">
    <source>
        <dbReference type="SAM" id="MobiDB-lite"/>
    </source>
</evidence>
<feature type="transmembrane region" description="Helical" evidence="2">
    <location>
        <begin position="12"/>
        <end position="32"/>
    </location>
</feature>